<sequence length="68" mass="6654">MGSGDRPEAEIAATITAAGPEPDPEDGAGPADGDAEFAAFAVAVGGSRLHGDRARVDSAGPVTSSRFA</sequence>
<evidence type="ECO:0000256" key="1">
    <source>
        <dbReference type="SAM" id="MobiDB-lite"/>
    </source>
</evidence>
<dbReference type="RefSeq" id="WP_270080102.1">
    <property type="nucleotide sequence ID" value="NZ_CP115300.1"/>
</dbReference>
<gene>
    <name evidence="2" type="ORF">O1G22_04610</name>
</gene>
<proteinExistence type="predicted"/>
<protein>
    <submittedName>
        <fullName evidence="2">Uncharacterized protein</fullName>
    </submittedName>
</protein>
<accession>A0ABY7NXE7</accession>
<feature type="region of interest" description="Disordered" evidence="1">
    <location>
        <begin position="15"/>
        <end position="34"/>
    </location>
</feature>
<evidence type="ECO:0000313" key="2">
    <source>
        <dbReference type="EMBL" id="WBO62157.1"/>
    </source>
</evidence>
<organism evidence="2 3">
    <name type="scientific">Streptomyces camelliae</name>
    <dbReference type="NCBI Taxonomy" id="3004093"/>
    <lineage>
        <taxon>Bacteria</taxon>
        <taxon>Bacillati</taxon>
        <taxon>Actinomycetota</taxon>
        <taxon>Actinomycetes</taxon>
        <taxon>Kitasatosporales</taxon>
        <taxon>Streptomycetaceae</taxon>
        <taxon>Streptomyces</taxon>
    </lineage>
</organism>
<name>A0ABY7NXE7_9ACTN</name>
<dbReference type="Proteomes" id="UP001212326">
    <property type="component" value="Chromosome"/>
</dbReference>
<reference evidence="2 3" key="1">
    <citation type="submission" date="2022-12" db="EMBL/GenBank/DDBJ databases">
        <authorList>
            <person name="Mo P."/>
        </authorList>
    </citation>
    <scope>NUCLEOTIDE SEQUENCE [LARGE SCALE GENOMIC DNA]</scope>
    <source>
        <strain evidence="2 3">HUAS 2-6</strain>
    </source>
</reference>
<evidence type="ECO:0000313" key="3">
    <source>
        <dbReference type="Proteomes" id="UP001212326"/>
    </source>
</evidence>
<dbReference type="EMBL" id="CP115300">
    <property type="protein sequence ID" value="WBO62157.1"/>
    <property type="molecule type" value="Genomic_DNA"/>
</dbReference>
<keyword evidence="3" id="KW-1185">Reference proteome</keyword>
<feature type="region of interest" description="Disordered" evidence="1">
    <location>
        <begin position="49"/>
        <end position="68"/>
    </location>
</feature>